<keyword evidence="4 10" id="KW-0862">Zinc</keyword>
<dbReference type="Pfam" id="PF00104">
    <property type="entry name" value="Hormone_recep"/>
    <property type="match status" value="1"/>
</dbReference>
<sequence>MSSSQSSSSPISSATSPNYEYDLYKKFKLKRHRTNRSEHGNDDQIDLTNSDEWTSSSTTPELDIDRNFENYYNQEASRSIKGDFSQNLFTPDIDELQRKENEMVQSLNKYTNQNEEESSVLAGNHPRSLREQARTHMKCGVCHDRATGVHYGLATCEGCKGFFKRTVQNKKKYRCVGNGSCIIDKSQRNRCQYCRFTKCLTNGMVIGAVRFDRTPGGRTPANVAQLYRYNKEKSGNAIQTEINRPPLQTKNFEQIVFSDAELRANIQNKLNQSLCIKSNTNVSLHFDPLSTLDTLFDHLKPLVHSRVPLTDHSIKNTSQLLIDSFITWYRSLSFYSSLDKNLNQYILNNRWAKYILLIVCHFLTTKYNHVSLISYNICFQRLMEYQQANFLPLSPSSSSSSGGTIEWFLNFLVQLINLRLTDIEFTLLSILVVIQYDQTNKDINQNDLITLEQVYFKSLHQCENETYSYDQQHRFNRILDIREQLNHLTQLLLQTNQFYLPYLLIPS</sequence>
<evidence type="ECO:0000256" key="5">
    <source>
        <dbReference type="ARBA" id="ARBA00023015"/>
    </source>
</evidence>
<evidence type="ECO:0000313" key="17">
    <source>
        <dbReference type="Proteomes" id="UP000663877"/>
    </source>
</evidence>
<evidence type="ECO:0000256" key="4">
    <source>
        <dbReference type="ARBA" id="ARBA00022833"/>
    </source>
</evidence>
<evidence type="ECO:0000256" key="3">
    <source>
        <dbReference type="ARBA" id="ARBA00022771"/>
    </source>
</evidence>
<evidence type="ECO:0000256" key="9">
    <source>
        <dbReference type="ARBA" id="ARBA00023242"/>
    </source>
</evidence>
<evidence type="ECO:0000256" key="8">
    <source>
        <dbReference type="ARBA" id="ARBA00023170"/>
    </source>
</evidence>
<dbReference type="Proteomes" id="UP000663832">
    <property type="component" value="Unassembled WGS sequence"/>
</dbReference>
<dbReference type="EMBL" id="CAJNOM010000752">
    <property type="protein sequence ID" value="CAF1556143.1"/>
    <property type="molecule type" value="Genomic_DNA"/>
</dbReference>
<dbReference type="InterPro" id="IPR050200">
    <property type="entry name" value="Nuclear_hormone_rcpt_NR3"/>
</dbReference>
<dbReference type="PANTHER" id="PTHR48092">
    <property type="entry name" value="KNIRPS-RELATED PROTEIN-RELATED"/>
    <property type="match status" value="1"/>
</dbReference>
<feature type="region of interest" description="Disordered" evidence="11">
    <location>
        <begin position="33"/>
        <end position="60"/>
    </location>
</feature>
<protein>
    <recommendedName>
        <fullName evidence="18">Nuclear receptor</fullName>
    </recommendedName>
</protein>
<evidence type="ECO:0000256" key="6">
    <source>
        <dbReference type="ARBA" id="ARBA00023125"/>
    </source>
</evidence>
<name>A0A813Z893_9BILA</name>
<dbReference type="SMART" id="SM00399">
    <property type="entry name" value="ZnF_C4"/>
    <property type="match status" value="1"/>
</dbReference>
<accession>A0A813Z893</accession>
<dbReference type="GO" id="GO:0008270">
    <property type="term" value="F:zinc ion binding"/>
    <property type="evidence" value="ECO:0007669"/>
    <property type="project" value="UniProtKB-KW"/>
</dbReference>
<feature type="domain" description="NR LBD" evidence="13">
    <location>
        <begin position="281"/>
        <end position="507"/>
    </location>
</feature>
<dbReference type="SUPFAM" id="SSF48508">
    <property type="entry name" value="Nuclear receptor ligand-binding domain"/>
    <property type="match status" value="1"/>
</dbReference>
<keyword evidence="2 10" id="KW-0479">Metal-binding</keyword>
<dbReference type="InterPro" id="IPR001628">
    <property type="entry name" value="Znf_hrmn_rcpt"/>
</dbReference>
<dbReference type="GO" id="GO:0005634">
    <property type="term" value="C:nucleus"/>
    <property type="evidence" value="ECO:0007669"/>
    <property type="project" value="UniProtKB-SubCell"/>
</dbReference>
<keyword evidence="9 10" id="KW-0539">Nucleus</keyword>
<evidence type="ECO:0000313" key="15">
    <source>
        <dbReference type="EMBL" id="CAF1556143.1"/>
    </source>
</evidence>
<gene>
    <name evidence="14" type="ORF">BJG266_LOCUS10174</name>
    <name evidence="15" type="ORF">QVE165_LOCUS47498</name>
</gene>
<evidence type="ECO:0000259" key="12">
    <source>
        <dbReference type="PROSITE" id="PS51030"/>
    </source>
</evidence>
<evidence type="ECO:0000256" key="11">
    <source>
        <dbReference type="SAM" id="MobiDB-lite"/>
    </source>
</evidence>
<evidence type="ECO:0000256" key="10">
    <source>
        <dbReference type="RuleBase" id="RU004334"/>
    </source>
</evidence>
<comment type="subcellular location">
    <subcellularLocation>
        <location evidence="1 10">Nucleus</location>
    </subcellularLocation>
</comment>
<evidence type="ECO:0000256" key="2">
    <source>
        <dbReference type="ARBA" id="ARBA00022723"/>
    </source>
</evidence>
<evidence type="ECO:0000256" key="7">
    <source>
        <dbReference type="ARBA" id="ARBA00023163"/>
    </source>
</evidence>
<evidence type="ECO:0000313" key="14">
    <source>
        <dbReference type="EMBL" id="CAF0895271.1"/>
    </source>
</evidence>
<dbReference type="Pfam" id="PF00105">
    <property type="entry name" value="zf-C4"/>
    <property type="match status" value="1"/>
</dbReference>
<dbReference type="GO" id="GO:0003700">
    <property type="term" value="F:DNA-binding transcription factor activity"/>
    <property type="evidence" value="ECO:0007669"/>
    <property type="project" value="InterPro"/>
</dbReference>
<comment type="similarity">
    <text evidence="10">Belongs to the nuclear hormone receptor family.</text>
</comment>
<reference evidence="14" key="1">
    <citation type="submission" date="2021-02" db="EMBL/GenBank/DDBJ databases">
        <authorList>
            <person name="Nowell W R."/>
        </authorList>
    </citation>
    <scope>NUCLEOTIDE SEQUENCE</scope>
</reference>
<keyword evidence="16" id="KW-1185">Reference proteome</keyword>
<keyword evidence="6 10" id="KW-0238">DNA-binding</keyword>
<dbReference type="PROSITE" id="PS51030">
    <property type="entry name" value="NUCLEAR_REC_DBD_2"/>
    <property type="match status" value="1"/>
</dbReference>
<dbReference type="InterPro" id="IPR035500">
    <property type="entry name" value="NHR-like_dom_sf"/>
</dbReference>
<dbReference type="OrthoDB" id="10006908at2759"/>
<dbReference type="PROSITE" id="PS51843">
    <property type="entry name" value="NR_LBD"/>
    <property type="match status" value="1"/>
</dbReference>
<evidence type="ECO:0000256" key="1">
    <source>
        <dbReference type="ARBA" id="ARBA00004123"/>
    </source>
</evidence>
<dbReference type="AlphaFoldDB" id="A0A813Z893"/>
<dbReference type="InterPro" id="IPR000536">
    <property type="entry name" value="Nucl_hrmn_rcpt_lig-bd"/>
</dbReference>
<keyword evidence="3 10" id="KW-0863">Zinc-finger</keyword>
<dbReference type="FunFam" id="3.30.50.10:FF:000006">
    <property type="entry name" value="Nuclear receptor subfamily 5 group A member"/>
    <property type="match status" value="1"/>
</dbReference>
<keyword evidence="5 10" id="KW-0805">Transcription regulation</keyword>
<keyword evidence="8 10" id="KW-0675">Receptor</keyword>
<evidence type="ECO:0008006" key="18">
    <source>
        <dbReference type="Google" id="ProtNLM"/>
    </source>
</evidence>
<keyword evidence="7 10" id="KW-0804">Transcription</keyword>
<dbReference type="InterPro" id="IPR013088">
    <property type="entry name" value="Znf_NHR/GATA"/>
</dbReference>
<dbReference type="SMART" id="SM00430">
    <property type="entry name" value="HOLI"/>
    <property type="match status" value="1"/>
</dbReference>
<proteinExistence type="inferred from homology"/>
<dbReference type="Gene3D" id="1.10.565.10">
    <property type="entry name" value="Retinoid X Receptor"/>
    <property type="match status" value="1"/>
</dbReference>
<dbReference type="PRINTS" id="PR00047">
    <property type="entry name" value="STROIDFINGER"/>
</dbReference>
<dbReference type="Gene3D" id="3.30.50.10">
    <property type="entry name" value="Erythroid Transcription Factor GATA-1, subunit A"/>
    <property type="match status" value="1"/>
</dbReference>
<dbReference type="SUPFAM" id="SSF57716">
    <property type="entry name" value="Glucocorticoid receptor-like (DNA-binding domain)"/>
    <property type="match status" value="1"/>
</dbReference>
<dbReference type="GO" id="GO:0043565">
    <property type="term" value="F:sequence-specific DNA binding"/>
    <property type="evidence" value="ECO:0007669"/>
    <property type="project" value="InterPro"/>
</dbReference>
<evidence type="ECO:0000313" key="16">
    <source>
        <dbReference type="Proteomes" id="UP000663832"/>
    </source>
</evidence>
<evidence type="ECO:0000259" key="13">
    <source>
        <dbReference type="PROSITE" id="PS51843"/>
    </source>
</evidence>
<organism evidence="14 17">
    <name type="scientific">Adineta steineri</name>
    <dbReference type="NCBI Taxonomy" id="433720"/>
    <lineage>
        <taxon>Eukaryota</taxon>
        <taxon>Metazoa</taxon>
        <taxon>Spiralia</taxon>
        <taxon>Gnathifera</taxon>
        <taxon>Rotifera</taxon>
        <taxon>Eurotatoria</taxon>
        <taxon>Bdelloidea</taxon>
        <taxon>Adinetida</taxon>
        <taxon>Adinetidae</taxon>
        <taxon>Adineta</taxon>
    </lineage>
</organism>
<feature type="domain" description="Nuclear receptor" evidence="12">
    <location>
        <begin position="136"/>
        <end position="211"/>
    </location>
</feature>
<feature type="compositionally biased region" description="Polar residues" evidence="11">
    <location>
        <begin position="46"/>
        <end position="60"/>
    </location>
</feature>
<dbReference type="EMBL" id="CAJNOI010000035">
    <property type="protein sequence ID" value="CAF0895271.1"/>
    <property type="molecule type" value="Genomic_DNA"/>
</dbReference>
<dbReference type="Proteomes" id="UP000663877">
    <property type="component" value="Unassembled WGS sequence"/>
</dbReference>
<comment type="caution">
    <text evidence="14">The sequence shown here is derived from an EMBL/GenBank/DDBJ whole genome shotgun (WGS) entry which is preliminary data.</text>
</comment>
<dbReference type="PROSITE" id="PS00031">
    <property type="entry name" value="NUCLEAR_REC_DBD_1"/>
    <property type="match status" value="1"/>
</dbReference>